<dbReference type="InterPro" id="IPR031329">
    <property type="entry name" value="NEUT/ALK_ceramidase_N"/>
</dbReference>
<accession>A0A1G9W8E7</accession>
<sequence length="460" mass="50926">MKKLFSCIIISVQIILLSERPAAQENSHSGWKAGVASVVITPEESLWMAGFAHRTKPSDGKLHELWAKALVIEDASGKQALLITTDLSGIPKSISDSIRNQLEKRFKFSRSQIIFNTSHTHSGPVLVDALWDLYPLDDTQKERITKYTKKFELQIESIVRKALGSMKPVNISSENGITRFAVNRRNNIENKIDAQTDLKGPSDYAVPVIRVSDQKGKILALAFGYACHNTVLHGYEWSGDYAGYAQITLEKAHPGATALFFQGCGGNQNALPRKTVPLATQYGKELALAVDAVLEGEMKILEPKLSTAYSEVKLELEKAPSKDELLTIVSKETGYIKNWALNMIKKADKGETFISSYPYPVQFWQLGNQSIVALGGEPVVDYAINLKKVFGPDLFVMGYSNDVMAYIPTAEILREGGYEGHTSQMAFGMPAKWKESIEPTIMREVMILAEQLGVKAKPKP</sequence>
<dbReference type="OrthoDB" id="2579961at2"/>
<dbReference type="Proteomes" id="UP000199226">
    <property type="component" value="Unassembled WGS sequence"/>
</dbReference>
<name>A0A1G9W8E7_9SPHI</name>
<dbReference type="STRING" id="990371.SAMN05421813_1241"/>
<dbReference type="EMBL" id="FNHH01000024">
    <property type="protein sequence ID" value="SDM80295.1"/>
    <property type="molecule type" value="Genomic_DNA"/>
</dbReference>
<evidence type="ECO:0000313" key="2">
    <source>
        <dbReference type="EMBL" id="SDM80295.1"/>
    </source>
</evidence>
<keyword evidence="3" id="KW-1185">Reference proteome</keyword>
<protein>
    <submittedName>
        <fullName evidence="2">Neutral/alkaline non-lysosomal ceramidase, N-terminal</fullName>
    </submittedName>
</protein>
<dbReference type="AlphaFoldDB" id="A0A1G9W8E7"/>
<evidence type="ECO:0000259" key="1">
    <source>
        <dbReference type="Pfam" id="PF04734"/>
    </source>
</evidence>
<feature type="domain" description="Neutral/alkaline non-lysosomal ceramidase N-terminal" evidence="1">
    <location>
        <begin position="37"/>
        <end position="256"/>
    </location>
</feature>
<dbReference type="Pfam" id="PF04734">
    <property type="entry name" value="Ceramidase_alk"/>
    <property type="match status" value="1"/>
</dbReference>
<reference evidence="3" key="1">
    <citation type="submission" date="2016-10" db="EMBL/GenBank/DDBJ databases">
        <authorList>
            <person name="Varghese N."/>
            <person name="Submissions S."/>
        </authorList>
    </citation>
    <scope>NUCLEOTIDE SEQUENCE [LARGE SCALE GENOMIC DNA]</scope>
    <source>
        <strain evidence="3">DSM 24536</strain>
    </source>
</reference>
<organism evidence="2 3">
    <name type="scientific">Daejeonella rubra</name>
    <dbReference type="NCBI Taxonomy" id="990371"/>
    <lineage>
        <taxon>Bacteria</taxon>
        <taxon>Pseudomonadati</taxon>
        <taxon>Bacteroidota</taxon>
        <taxon>Sphingobacteriia</taxon>
        <taxon>Sphingobacteriales</taxon>
        <taxon>Sphingobacteriaceae</taxon>
        <taxon>Daejeonella</taxon>
    </lineage>
</organism>
<proteinExistence type="predicted"/>
<gene>
    <name evidence="2" type="ORF">SAMN05421813_1241</name>
</gene>
<evidence type="ECO:0000313" key="3">
    <source>
        <dbReference type="Proteomes" id="UP000199226"/>
    </source>
</evidence>
<dbReference type="RefSeq" id="WP_090705946.1">
    <property type="nucleotide sequence ID" value="NZ_FNHH01000024.1"/>
</dbReference>